<accession>A0A0P9HIZ7</accession>
<dbReference type="AlphaFoldDB" id="A0A0P9HIZ7"/>
<evidence type="ECO:0000259" key="1">
    <source>
        <dbReference type="Pfam" id="PF24390"/>
    </source>
</evidence>
<reference evidence="2 3" key="1">
    <citation type="submission" date="2015-09" db="EMBL/GenBank/DDBJ databases">
        <title>Draft genome sequence of Kouleothrix aurantiaca JCM 19913.</title>
        <authorList>
            <person name="Hemp J."/>
        </authorList>
    </citation>
    <scope>NUCLEOTIDE SEQUENCE [LARGE SCALE GENOMIC DNA]</scope>
    <source>
        <strain evidence="2 3">COM-B</strain>
    </source>
</reference>
<feature type="domain" description="PRTase-CE" evidence="1">
    <location>
        <begin position="54"/>
        <end position="362"/>
    </location>
</feature>
<keyword evidence="3" id="KW-1185">Reference proteome</keyword>
<evidence type="ECO:0000313" key="3">
    <source>
        <dbReference type="Proteomes" id="UP000050509"/>
    </source>
</evidence>
<proteinExistence type="predicted"/>
<dbReference type="EMBL" id="LJCR01000006">
    <property type="protein sequence ID" value="KPV54934.1"/>
    <property type="molecule type" value="Genomic_DNA"/>
</dbReference>
<dbReference type="Pfam" id="PF24390">
    <property type="entry name" value="PRTase-CE"/>
    <property type="match status" value="1"/>
</dbReference>
<name>A0A0P9HIZ7_9CHLR</name>
<sequence>MRQELALRILSEVMHWDTSKSREEFTWLRLMSRLKYNRYQDFLAGARFIESLVDWLQQFEHADRATAYEFVRNHLVYVSHAEMQHLVELAYSETIRPYLTTAVATRLNIPTYRVWSQLDARQLYTRLLRQTLFLALSDGARIDIFRRSNVGAISNEQVLVTPQPNSAKWNGLLRDLRTDLNDPSARFAFVFLIDDFVGSGTTLLRLDDNTWEGKLVTFLRNIEEIAQTHLEPQWKLGVHHYIATHKACENLDEREAKARRSPDAKQWFHETTFSYGMILPADLPIDERRYQDLMRLITVYYDSSIATRHFEKGGSDDARLGFGHCALPLVLDHNTPNNSIALLWAESEDPNCAHAMRPLFRRRQRHL</sequence>
<protein>
    <recommendedName>
        <fullName evidence="1">PRTase-CE domain-containing protein</fullName>
    </recommendedName>
</protein>
<evidence type="ECO:0000313" key="2">
    <source>
        <dbReference type="EMBL" id="KPV54934.1"/>
    </source>
</evidence>
<dbReference type="Proteomes" id="UP000050509">
    <property type="component" value="Unassembled WGS sequence"/>
</dbReference>
<dbReference type="PATRIC" id="fig|186479.3.peg.9245"/>
<gene>
    <name evidence="2" type="ORF">SE17_00725</name>
</gene>
<comment type="caution">
    <text evidence="2">The sequence shown here is derived from an EMBL/GenBank/DDBJ whole genome shotgun (WGS) entry which is preliminary data.</text>
</comment>
<dbReference type="InterPro" id="IPR056920">
    <property type="entry name" value="PRTase-CE"/>
</dbReference>
<organism evidence="2 3">
    <name type="scientific">Kouleothrix aurantiaca</name>
    <dbReference type="NCBI Taxonomy" id="186479"/>
    <lineage>
        <taxon>Bacteria</taxon>
        <taxon>Bacillati</taxon>
        <taxon>Chloroflexota</taxon>
        <taxon>Chloroflexia</taxon>
        <taxon>Chloroflexales</taxon>
        <taxon>Roseiflexineae</taxon>
        <taxon>Roseiflexaceae</taxon>
        <taxon>Kouleothrix</taxon>
    </lineage>
</organism>